<reference evidence="2 5" key="1">
    <citation type="submission" date="2020-08" db="EMBL/GenBank/DDBJ databases">
        <title>Genomic Encyclopedia of Type Strains, Phase IV (KMG-IV): sequencing the most valuable type-strain genomes for metagenomic binning, comparative biology and taxonomic classification.</title>
        <authorList>
            <person name="Goeker M."/>
        </authorList>
    </citation>
    <scope>NUCLEOTIDE SEQUENCE [LARGE SCALE GENOMIC DNA]</scope>
    <source>
        <strain evidence="2 5">DSM 101535</strain>
    </source>
</reference>
<comment type="caution">
    <text evidence="3">The sequence shown here is derived from an EMBL/GenBank/DDBJ whole genome shotgun (WGS) entry which is preliminary data.</text>
</comment>
<dbReference type="InterPro" id="IPR027056">
    <property type="entry name" value="Gluconate_2DH_su3"/>
</dbReference>
<proteinExistence type="predicted"/>
<evidence type="ECO:0000256" key="1">
    <source>
        <dbReference type="SAM" id="SignalP"/>
    </source>
</evidence>
<name>A0A7X0JGM9_9SPHN</name>
<evidence type="ECO:0000313" key="3">
    <source>
        <dbReference type="EMBL" id="MBB6506231.1"/>
    </source>
</evidence>
<reference evidence="3 4" key="2">
    <citation type="submission" date="2020-08" db="EMBL/GenBank/DDBJ databases">
        <title>The Agave Microbiome: Exploring the role of microbial communities in plant adaptations to desert environments.</title>
        <authorList>
            <person name="Partida-Martinez L.P."/>
        </authorList>
    </citation>
    <scope>NUCLEOTIDE SEQUENCE [LARGE SCALE GENOMIC DNA]</scope>
    <source>
        <strain evidence="3 4">AS3.13</strain>
    </source>
</reference>
<evidence type="ECO:0000313" key="4">
    <source>
        <dbReference type="Proteomes" id="UP000522313"/>
    </source>
</evidence>
<dbReference type="EMBL" id="JACIJN010000006">
    <property type="protein sequence ID" value="MBB5726220.1"/>
    <property type="molecule type" value="Genomic_DNA"/>
</dbReference>
<dbReference type="Proteomes" id="UP000522313">
    <property type="component" value="Unassembled WGS sequence"/>
</dbReference>
<protein>
    <recommendedName>
        <fullName evidence="6">Tat pathway signal protein</fullName>
    </recommendedName>
</protein>
<evidence type="ECO:0000313" key="5">
    <source>
        <dbReference type="Proteomes" id="UP000560131"/>
    </source>
</evidence>
<sequence>MTFTRRTTLQWLATATALSLANRGVAAAAAPQATGAPPSFKVVDWPASIAPMPAAPGYGRDPDLTAPKVPWPLTLTKPQRATVDMLGDMILPADAASPGAGTLGVGAFIDEWISAPYPQQQDDRGKIIAGLTWLDAQSRVLHGGAFTAATAAQRATLLDALTVETPSAAMAQPVAFMDRLRNLFVLGFYSLPEGKADMGYIGDQPTEGPYPGPTPEAQAHFAALLTTLKLPPLPSPSQA</sequence>
<reference evidence="3 4" key="3">
    <citation type="submission" date="2020-08" db="EMBL/GenBank/DDBJ databases">
        <authorList>
            <person name="Partida-Martinez L."/>
            <person name="Huntemann M."/>
            <person name="Clum A."/>
            <person name="Wang J."/>
            <person name="Palaniappan K."/>
            <person name="Ritter S."/>
            <person name="Chen I.-M."/>
            <person name="Stamatis D."/>
            <person name="Reddy T."/>
            <person name="O'Malley R."/>
            <person name="Daum C."/>
            <person name="Shapiro N."/>
            <person name="Ivanova N."/>
            <person name="Kyrpides N."/>
            <person name="Woyke T."/>
        </authorList>
    </citation>
    <scope>NUCLEOTIDE SEQUENCE [LARGE SCALE GENOMIC DNA]</scope>
    <source>
        <strain evidence="3 4">AS3.13</strain>
    </source>
</reference>
<gene>
    <name evidence="3" type="ORF">F4693_003228</name>
    <name evidence="2" type="ORF">FHS97_002156</name>
</gene>
<dbReference type="AlphaFoldDB" id="A0A7X0JGM9"/>
<dbReference type="Pfam" id="PF13618">
    <property type="entry name" value="Gluconate_2-dh3"/>
    <property type="match status" value="1"/>
</dbReference>
<feature type="signal peptide" evidence="1">
    <location>
        <begin position="1"/>
        <end position="28"/>
    </location>
</feature>
<feature type="chain" id="PRO_5044441128" description="Tat pathway signal protein" evidence="1">
    <location>
        <begin position="29"/>
        <end position="239"/>
    </location>
</feature>
<dbReference type="Proteomes" id="UP000560131">
    <property type="component" value="Unassembled WGS sequence"/>
</dbReference>
<evidence type="ECO:0000313" key="2">
    <source>
        <dbReference type="EMBL" id="MBB5726220.1"/>
    </source>
</evidence>
<dbReference type="RefSeq" id="WP_184036989.1">
    <property type="nucleotide sequence ID" value="NZ_BAABAR010000020.1"/>
</dbReference>
<dbReference type="EMBL" id="JACHBT010000019">
    <property type="protein sequence ID" value="MBB6506231.1"/>
    <property type="molecule type" value="Genomic_DNA"/>
</dbReference>
<accession>A0A7X0JGM9</accession>
<keyword evidence="1" id="KW-0732">Signal</keyword>
<keyword evidence="5" id="KW-1185">Reference proteome</keyword>
<evidence type="ECO:0008006" key="6">
    <source>
        <dbReference type="Google" id="ProtNLM"/>
    </source>
</evidence>
<organism evidence="3 4">
    <name type="scientific">Sphingomonas endophytica</name>
    <dbReference type="NCBI Taxonomy" id="869719"/>
    <lineage>
        <taxon>Bacteria</taxon>
        <taxon>Pseudomonadati</taxon>
        <taxon>Pseudomonadota</taxon>
        <taxon>Alphaproteobacteria</taxon>
        <taxon>Sphingomonadales</taxon>
        <taxon>Sphingomonadaceae</taxon>
        <taxon>Sphingomonas</taxon>
    </lineage>
</organism>